<dbReference type="Pfam" id="PF04257">
    <property type="entry name" value="Exonuc_V_gamma"/>
    <property type="match status" value="1"/>
</dbReference>
<accession>A0A4S5BVV2</accession>
<keyword evidence="6 10" id="KW-0269">Exonuclease</keyword>
<evidence type="ECO:0000256" key="8">
    <source>
        <dbReference type="ARBA" id="ARBA00023125"/>
    </source>
</evidence>
<evidence type="ECO:0000256" key="2">
    <source>
        <dbReference type="ARBA" id="ARBA00022741"/>
    </source>
</evidence>
<dbReference type="InterPro" id="IPR011335">
    <property type="entry name" value="Restrct_endonuc-II-like"/>
</dbReference>
<dbReference type="GO" id="GO:0003677">
    <property type="term" value="F:DNA binding"/>
    <property type="evidence" value="ECO:0007669"/>
    <property type="project" value="UniProtKB-UniRule"/>
</dbReference>
<keyword evidence="4 10" id="KW-0378">Hydrolase</keyword>
<evidence type="ECO:0000313" key="12">
    <source>
        <dbReference type="EMBL" id="THJ35195.1"/>
    </source>
</evidence>
<sequence length="1283" mass="144450">MPALSEPIRTFRTDIFKKNIAASIPSPPHLKASRLFKSVKIGRLALVPHSLFCHLTSPFMPSSSIAPGLVALHSNRTEKLAQALAHWTQQHPLGVLEQEVFLVQSNGMAEWLKMVLAQELGISASVQVELPGRFAWRMYRQILGAEQVPYQTPLDKPEMLWQLMRLLPQLQAHGAAGLPTNGNAQLWQPLQHMLHSQGSAPSAHTTYQLALRIADLFDQYQVYRPDWLQDWAGGQDHLAKFSPLHLHQAVQAEAMPIDADRLWQPALWRLLLATQSPEQAQAIRPTLHARALQALQQAGSEPHWAAPLPRRVSLFGMSHVALPIMELLTHMAHFSQVLMAIPNPCQEYWSDALDGRELFARMHKQMHRRAQMGQKKHADTLANTPLHAMHAHANPLLSMWGRQVRDFIRLLEHYEQQAGSHAELGRAELYDAPNPEANLLQQVQEQIRDLTPLSEPITTDIAASDHSIYFQCTHSPVREVEALHDHLLDLMNPASTHHTPLVPREVVVMVPDIHQYAPLIEAIFGQYERQDSRYIPFDIADLDAQSHSSLVQALEWLTQLPEQRASLADLADLLRVPAIAQRIGLGEEDVAQLHDWMQGSGIRWGIDAAHREQLGIHAMGEQNTAWFGLQRMLLGYASDAPWAGTEPYEEVGGLAAAHVGALAYLIDQLQRWQTTLASPASPNEWAERWRALRSAFFTPVDEADIAAIKLTEVALQQWLSATEQADFAQALPLSVARHAWLSQWQAPQNLQRFHAGGVTFCTLLPMRAIPFRVVCLLGMNEGVYPRRATPNEMDLMRTPGVLRAGDRSRAQDDRQLMLEALLSAREQLFISWVGRSVRDNTERPPSLLVAQLRDYLSQRWSPQLVAERTIEHPLQPFNPRYFSAMASTAASAAPALHTWADEWRPRQAQALNAPMAQPYSDHDWTAPQSPAALPTASGAGDAARSWSISQLAQVWRNPVQQWFAARLQTRFNELPLLLDEREPLSLDGLQRWQLFEGMAQTLAPRINADSTPEHMQQWAAQYFERLQRSGQLPLGALARQWQSEWLQDCSFFLHEWLQAVHEWPYTEAQRQALQWPAQQPSVEDWSPALRLHATSQPASGLYLDVHAHTILQKPQGPLKVRSLLRPWLQAVLLAAHDEPQGHATRLVALDAVLEIQPLEPGLAREWLHSIVAIAEQAVRTPLPFDLTTALSWWQMFEGQPPVGETAALASDTETALKALQAARQTYDGGHFAGQVQRNPYIARLWPQFDDLLATQAFEAWASLMLAPLQHWIDTCVAVRYAPQ</sequence>
<evidence type="ECO:0000259" key="11">
    <source>
        <dbReference type="Pfam" id="PF17946"/>
    </source>
</evidence>
<dbReference type="NCBIfam" id="TIGR01450">
    <property type="entry name" value="recC"/>
    <property type="match status" value="1"/>
</dbReference>
<evidence type="ECO:0000256" key="9">
    <source>
        <dbReference type="ARBA" id="ARBA00023204"/>
    </source>
</evidence>
<evidence type="ECO:0000256" key="4">
    <source>
        <dbReference type="ARBA" id="ARBA00022801"/>
    </source>
</evidence>
<keyword evidence="5 10" id="KW-0347">Helicase</keyword>
<dbReference type="GO" id="GO:0000724">
    <property type="term" value="P:double-strand break repair via homologous recombination"/>
    <property type="evidence" value="ECO:0007669"/>
    <property type="project" value="UniProtKB-UniRule"/>
</dbReference>
<comment type="similarity">
    <text evidence="10">Belongs to the RecC family.</text>
</comment>
<evidence type="ECO:0000256" key="3">
    <source>
        <dbReference type="ARBA" id="ARBA00022763"/>
    </source>
</evidence>
<dbReference type="InterPro" id="IPR041500">
    <property type="entry name" value="RecC_C"/>
</dbReference>
<gene>
    <name evidence="10 12" type="primary">recC</name>
    <name evidence="12" type="ORF">E8K88_04140</name>
</gene>
<keyword evidence="1 10" id="KW-0540">Nuclease</keyword>
<name>A0A4S5BVV2_9BURK</name>
<dbReference type="Gene3D" id="3.40.50.10930">
    <property type="match status" value="1"/>
</dbReference>
<dbReference type="PANTHER" id="PTHR30591:SF1">
    <property type="entry name" value="RECBCD ENZYME SUBUNIT RECC"/>
    <property type="match status" value="1"/>
</dbReference>
<organism evidence="12 13">
    <name type="scientific">Lampropedia aestuarii</name>
    <dbReference type="NCBI Taxonomy" id="2562762"/>
    <lineage>
        <taxon>Bacteria</taxon>
        <taxon>Pseudomonadati</taxon>
        <taxon>Pseudomonadota</taxon>
        <taxon>Betaproteobacteria</taxon>
        <taxon>Burkholderiales</taxon>
        <taxon>Comamonadaceae</taxon>
        <taxon>Lampropedia</taxon>
    </lineage>
</organism>
<protein>
    <recommendedName>
        <fullName evidence="10">RecBCD enzyme subunit RecC</fullName>
    </recommendedName>
    <alternativeName>
        <fullName evidence="10">Exonuclease V subunit RecC</fullName>
        <shortName evidence="10">ExoV subunit RecC</shortName>
    </alternativeName>
    <alternativeName>
        <fullName evidence="10">Helicase/nuclease RecBCD subunit RecC</fullName>
    </alternativeName>
</protein>
<dbReference type="Pfam" id="PF17946">
    <property type="entry name" value="RecC_C"/>
    <property type="match status" value="1"/>
</dbReference>
<keyword evidence="3 10" id="KW-0227">DNA damage</keyword>
<evidence type="ECO:0000256" key="7">
    <source>
        <dbReference type="ARBA" id="ARBA00022840"/>
    </source>
</evidence>
<evidence type="ECO:0000256" key="5">
    <source>
        <dbReference type="ARBA" id="ARBA00022806"/>
    </source>
</evidence>
<keyword evidence="9 10" id="KW-0234">DNA repair</keyword>
<dbReference type="EMBL" id="SSWX01000004">
    <property type="protein sequence ID" value="THJ35195.1"/>
    <property type="molecule type" value="Genomic_DNA"/>
</dbReference>
<dbReference type="PANTHER" id="PTHR30591">
    <property type="entry name" value="RECBCD ENZYME SUBUNIT RECC"/>
    <property type="match status" value="1"/>
</dbReference>
<comment type="subunit">
    <text evidence="10">Heterotrimer of RecB, RecC and RecD. All subunits contribute to DNA-binding.</text>
</comment>
<dbReference type="Gene3D" id="1.10.10.990">
    <property type="match status" value="1"/>
</dbReference>
<dbReference type="Gene3D" id="1.10.10.160">
    <property type="match status" value="1"/>
</dbReference>
<dbReference type="GO" id="GO:0008854">
    <property type="term" value="F:exodeoxyribonuclease V activity"/>
    <property type="evidence" value="ECO:0007669"/>
    <property type="project" value="InterPro"/>
</dbReference>
<keyword evidence="2 10" id="KW-0547">Nucleotide-binding</keyword>
<dbReference type="Gene3D" id="3.40.50.300">
    <property type="entry name" value="P-loop containing nucleotide triphosphate hydrolases"/>
    <property type="match status" value="2"/>
</dbReference>
<comment type="miscellaneous">
    <text evidence="10">In the RecBCD complex, RecB has a slow 3'-5' helicase, an exonuclease activity and loads RecA onto ssDNA, RecD has a fast 5'-3' helicase activity, while RecC stimulates the ATPase and processivity of the RecB helicase and contributes to recognition of the Chi site.</text>
</comment>
<dbReference type="InterPro" id="IPR013986">
    <property type="entry name" value="DExx_box_DNA_helicase_dom_sf"/>
</dbReference>
<evidence type="ECO:0000256" key="6">
    <source>
        <dbReference type="ARBA" id="ARBA00022839"/>
    </source>
</evidence>
<comment type="caution">
    <text evidence="12">The sequence shown here is derived from an EMBL/GenBank/DDBJ whole genome shotgun (WGS) entry which is preliminary data.</text>
</comment>
<comment type="function">
    <text evidence="10">A helicase/nuclease that prepares dsDNA breaks (DSB) for recombinational DNA repair. Binds to DSBs and unwinds DNA via a highly rapid and processive ATP-dependent bidirectional helicase activity. Unwinds dsDNA until it encounters a Chi (crossover hotspot instigator) sequence from the 3' direction. Cuts ssDNA a few nucleotides 3' to the Chi site. The properties and activities of the enzyme are changed at Chi. The Chi-altered holoenzyme produces a long 3'-ssDNA overhang and facilitates RecA-binding to the ssDNA for homologous DNA recombination and repair. Holoenzyme degrades any linearized DNA that is unable to undergo homologous recombination. In the holoenzyme this subunit recognizes the wild-type Chi sequence, and when added to isolated RecB increases its ATP-dependent helicase processivity.</text>
</comment>
<dbReference type="InterPro" id="IPR027417">
    <property type="entry name" value="P-loop_NTPase"/>
</dbReference>
<dbReference type="OrthoDB" id="9762834at2"/>
<evidence type="ECO:0000256" key="1">
    <source>
        <dbReference type="ARBA" id="ARBA00022722"/>
    </source>
</evidence>
<dbReference type="HAMAP" id="MF_01486">
    <property type="entry name" value="RecC"/>
    <property type="match status" value="1"/>
</dbReference>
<reference evidence="12 13" key="1">
    <citation type="submission" date="2019-04" db="EMBL/GenBank/DDBJ databases">
        <title>Lampropedia sp YIM MLB12 draf genome.</title>
        <authorList>
            <person name="Wang Y.-X."/>
        </authorList>
    </citation>
    <scope>NUCLEOTIDE SEQUENCE [LARGE SCALE GENOMIC DNA]</scope>
    <source>
        <strain evidence="12 13">YIM MLB12</strain>
    </source>
</reference>
<dbReference type="Proteomes" id="UP000306236">
    <property type="component" value="Unassembled WGS sequence"/>
</dbReference>
<keyword evidence="8 10" id="KW-0238">DNA-binding</keyword>
<dbReference type="GO" id="GO:0003678">
    <property type="term" value="F:DNA helicase activity"/>
    <property type="evidence" value="ECO:0007669"/>
    <property type="project" value="UniProtKB-UniRule"/>
</dbReference>
<feature type="domain" description="RecC C-terminal" evidence="11">
    <location>
        <begin position="946"/>
        <end position="1194"/>
    </location>
</feature>
<dbReference type="GO" id="GO:0009338">
    <property type="term" value="C:exodeoxyribonuclease V complex"/>
    <property type="evidence" value="ECO:0007669"/>
    <property type="project" value="InterPro"/>
</dbReference>
<dbReference type="GO" id="GO:0005524">
    <property type="term" value="F:ATP binding"/>
    <property type="evidence" value="ECO:0007669"/>
    <property type="project" value="UniProtKB-UniRule"/>
</dbReference>
<dbReference type="SUPFAM" id="SSF52540">
    <property type="entry name" value="P-loop containing nucleoside triphosphate hydrolases"/>
    <property type="match status" value="2"/>
</dbReference>
<proteinExistence type="inferred from homology"/>
<keyword evidence="13" id="KW-1185">Reference proteome</keyword>
<evidence type="ECO:0000256" key="10">
    <source>
        <dbReference type="HAMAP-Rule" id="MF_01486"/>
    </source>
</evidence>
<evidence type="ECO:0000313" key="13">
    <source>
        <dbReference type="Proteomes" id="UP000306236"/>
    </source>
</evidence>
<dbReference type="InterPro" id="IPR006697">
    <property type="entry name" value="RecC"/>
</dbReference>
<keyword evidence="7 10" id="KW-0067">ATP-binding</keyword>
<dbReference type="SUPFAM" id="SSF52980">
    <property type="entry name" value="Restriction endonuclease-like"/>
    <property type="match status" value="1"/>
</dbReference>